<sequence length="422" mass="46637">MTTQLSSGTASAMQEVLDRATSRPSPSIPGLVYGSVNRHGDLLFKHASGGKGLDSAQPMSLDTVFYMASCTKLITSIACMQMVEQGKLNLDDVNQLESLAPELKAVKVLERTSDGGFELVPKKRGITLRMLLNHTSGFGYAFEDLKLRDWSRPLGMDDFSGHEADVLHRPLVNQPGTTFQYGVGVDWAGRLVERVMGMSLEDYFQRYILRPIGIGSITFFPSPEMIDKLAYMHQRAPDGTLSVTDHIYRYPLLPCRPDEKDKRFCMGGAGCFGKPVEFCQLISVLLNDGTHAKTGTQLLKPETVAEMFKDQIPDKPRYCNEYTPSGKPLLANPCPLVPCADDLTEGWGLSFSLSHRKSDTGRAAGSGSWEGLANLFWFADRENGVGAIIASQILPYGDLRVLENMDKVEKMMYDELLGSWLT</sequence>
<dbReference type="RefSeq" id="XP_024704984.1">
    <property type="nucleotide sequence ID" value="XM_024854750.1"/>
</dbReference>
<protein>
    <submittedName>
        <fullName evidence="3">Beta-lactamase family protein</fullName>
    </submittedName>
</protein>
<dbReference type="EMBL" id="MSFO01000004">
    <property type="protein sequence ID" value="PLB49682.1"/>
    <property type="molecule type" value="Genomic_DNA"/>
</dbReference>
<dbReference type="GeneID" id="36562456"/>
<dbReference type="PANTHER" id="PTHR43283">
    <property type="entry name" value="BETA-LACTAMASE-RELATED"/>
    <property type="match status" value="1"/>
</dbReference>
<organism evidence="3 4">
    <name type="scientific">Aspergillus steynii IBT 23096</name>
    <dbReference type="NCBI Taxonomy" id="1392250"/>
    <lineage>
        <taxon>Eukaryota</taxon>
        <taxon>Fungi</taxon>
        <taxon>Dikarya</taxon>
        <taxon>Ascomycota</taxon>
        <taxon>Pezizomycotina</taxon>
        <taxon>Eurotiomycetes</taxon>
        <taxon>Eurotiomycetidae</taxon>
        <taxon>Eurotiales</taxon>
        <taxon>Aspergillaceae</taxon>
        <taxon>Aspergillus</taxon>
        <taxon>Aspergillus subgen. Circumdati</taxon>
    </lineage>
</organism>
<dbReference type="PANTHER" id="PTHR43283:SF3">
    <property type="entry name" value="BETA-LACTAMASE FAMILY PROTEIN (AFU_ORTHOLOGUE AFUA_5G07500)"/>
    <property type="match status" value="1"/>
</dbReference>
<dbReference type="OrthoDB" id="428260at2759"/>
<dbReference type="InterPro" id="IPR050789">
    <property type="entry name" value="Diverse_Enzym_Activities"/>
</dbReference>
<dbReference type="STRING" id="1392250.A0A2I2G9X9"/>
<name>A0A2I2G9X9_9EURO</name>
<keyword evidence="4" id="KW-1185">Reference proteome</keyword>
<accession>A0A2I2G9X9</accession>
<dbReference type="InterPro" id="IPR012338">
    <property type="entry name" value="Beta-lactam/transpept-like"/>
</dbReference>
<dbReference type="SUPFAM" id="SSF56601">
    <property type="entry name" value="beta-lactamase/transpeptidase-like"/>
    <property type="match status" value="1"/>
</dbReference>
<dbReference type="Pfam" id="PF00144">
    <property type="entry name" value="Beta-lactamase"/>
    <property type="match status" value="1"/>
</dbReference>
<evidence type="ECO:0000256" key="1">
    <source>
        <dbReference type="SAM" id="MobiDB-lite"/>
    </source>
</evidence>
<comment type="caution">
    <text evidence="3">The sequence shown here is derived from an EMBL/GenBank/DDBJ whole genome shotgun (WGS) entry which is preliminary data.</text>
</comment>
<proteinExistence type="predicted"/>
<evidence type="ECO:0000313" key="4">
    <source>
        <dbReference type="Proteomes" id="UP000234275"/>
    </source>
</evidence>
<dbReference type="AlphaFoldDB" id="A0A2I2G9X9"/>
<dbReference type="Gene3D" id="3.40.710.10">
    <property type="entry name" value="DD-peptidase/beta-lactamase superfamily"/>
    <property type="match status" value="1"/>
</dbReference>
<gene>
    <name evidence="3" type="ORF">P170DRAFT_510193</name>
</gene>
<feature type="domain" description="Beta-lactamase-related" evidence="2">
    <location>
        <begin position="28"/>
        <end position="397"/>
    </location>
</feature>
<dbReference type="VEuPathDB" id="FungiDB:P170DRAFT_510193"/>
<dbReference type="InterPro" id="IPR001466">
    <property type="entry name" value="Beta-lactam-related"/>
</dbReference>
<reference evidence="3 4" key="1">
    <citation type="submission" date="2016-12" db="EMBL/GenBank/DDBJ databases">
        <title>The genomes of Aspergillus section Nigri reveals drivers in fungal speciation.</title>
        <authorList>
            <consortium name="DOE Joint Genome Institute"/>
            <person name="Vesth T.C."/>
            <person name="Nybo J."/>
            <person name="Theobald S."/>
            <person name="Brandl J."/>
            <person name="Frisvad J.C."/>
            <person name="Nielsen K.F."/>
            <person name="Lyhne E.K."/>
            <person name="Kogle M.E."/>
            <person name="Kuo A."/>
            <person name="Riley R."/>
            <person name="Clum A."/>
            <person name="Nolan M."/>
            <person name="Lipzen A."/>
            <person name="Salamov A."/>
            <person name="Henrissat B."/>
            <person name="Wiebenga A."/>
            <person name="De Vries R.P."/>
            <person name="Grigoriev I.V."/>
            <person name="Mortensen U.H."/>
            <person name="Andersen M.R."/>
            <person name="Baker S.E."/>
        </authorList>
    </citation>
    <scope>NUCLEOTIDE SEQUENCE [LARGE SCALE GENOMIC DNA]</scope>
    <source>
        <strain evidence="3 4">IBT 23096</strain>
    </source>
</reference>
<feature type="region of interest" description="Disordered" evidence="1">
    <location>
        <begin position="1"/>
        <end position="29"/>
    </location>
</feature>
<feature type="compositionally biased region" description="Polar residues" evidence="1">
    <location>
        <begin position="1"/>
        <end position="12"/>
    </location>
</feature>
<evidence type="ECO:0000259" key="2">
    <source>
        <dbReference type="Pfam" id="PF00144"/>
    </source>
</evidence>
<dbReference type="Proteomes" id="UP000234275">
    <property type="component" value="Unassembled WGS sequence"/>
</dbReference>
<evidence type="ECO:0000313" key="3">
    <source>
        <dbReference type="EMBL" id="PLB49682.1"/>
    </source>
</evidence>